<evidence type="ECO:0008006" key="3">
    <source>
        <dbReference type="Google" id="ProtNLM"/>
    </source>
</evidence>
<proteinExistence type="predicted"/>
<organism evidence="1 2">
    <name type="scientific">Indibacter alkaliphilus (strain CCUG 57479 / KCTC 22604 / LW1)</name>
    <dbReference type="NCBI Taxonomy" id="1189612"/>
    <lineage>
        <taxon>Bacteria</taxon>
        <taxon>Pseudomonadati</taxon>
        <taxon>Bacteroidota</taxon>
        <taxon>Cytophagia</taxon>
        <taxon>Cytophagales</taxon>
        <taxon>Cyclobacteriaceae</taxon>
    </lineage>
</organism>
<dbReference type="Gene3D" id="1.25.40.10">
    <property type="entry name" value="Tetratricopeptide repeat domain"/>
    <property type="match status" value="1"/>
</dbReference>
<dbReference type="AlphaFoldDB" id="S2DQ34"/>
<dbReference type="SUPFAM" id="SSF48452">
    <property type="entry name" value="TPR-like"/>
    <property type="match status" value="1"/>
</dbReference>
<dbReference type="Proteomes" id="UP000006073">
    <property type="component" value="Unassembled WGS sequence"/>
</dbReference>
<evidence type="ECO:0000313" key="2">
    <source>
        <dbReference type="Proteomes" id="UP000006073"/>
    </source>
</evidence>
<gene>
    <name evidence="1" type="ORF">A33Q_0708</name>
</gene>
<dbReference type="InterPro" id="IPR011990">
    <property type="entry name" value="TPR-like_helical_dom_sf"/>
</dbReference>
<reference evidence="1 2" key="1">
    <citation type="journal article" date="2013" name="Genome Announc.">
        <title>Draft Genome Sequence of Indibacter alkaliphilus Strain LW1T, Isolated from Lonar Lake, a Haloalkaline Lake in the Buldana District of Maharashtra, India.</title>
        <authorList>
            <person name="Singh A."/>
            <person name="Kumar Jangir P."/>
            <person name="Sharma R."/>
            <person name="Singh A."/>
            <person name="Kumar Pinnaka A."/>
            <person name="Shivaji S."/>
        </authorList>
    </citation>
    <scope>NUCLEOTIDE SEQUENCE [LARGE SCALE GENOMIC DNA]</scope>
    <source>
        <strain evidence="2">CCUG 57479 / KCTC 22604 / LW1</strain>
    </source>
</reference>
<accession>S2DQ34</accession>
<comment type="caution">
    <text evidence="1">The sequence shown here is derived from an EMBL/GenBank/DDBJ whole genome shotgun (WGS) entry which is preliminary data.</text>
</comment>
<protein>
    <recommendedName>
        <fullName evidence="3">Tetratricopeptide repeat protein</fullName>
    </recommendedName>
</protein>
<sequence length="239" mass="27627">MVNYRTGWQLIMDFGEWTKAEEAFRKAIKEDPEFLLGWVQVGRISNDPEERSTIFAMLKKKQYSLNPLDGKLLKPYLLSMEIIDLKDSNQKIPKEKVSEFYQTSLRAFSDFFNEFPDEVYVFAEYIETIHGLYGANAALDSIHSSSKTYHELPFLISYKAILEAELGLEKRAWESFDKFRASFEKEHLPPSLYFTEAKISNLSGDDKRSAKAITKTLELDPKHTLAKRLKDLLDQSGAF</sequence>
<keyword evidence="2" id="KW-1185">Reference proteome</keyword>
<name>S2DQ34_INDAL</name>
<evidence type="ECO:0000313" key="1">
    <source>
        <dbReference type="EMBL" id="EOZ99330.1"/>
    </source>
</evidence>
<dbReference type="eggNOG" id="ENOG503374W">
    <property type="taxonomic scope" value="Bacteria"/>
</dbReference>
<dbReference type="EMBL" id="ALWO02000014">
    <property type="protein sequence ID" value="EOZ99330.1"/>
    <property type="molecule type" value="Genomic_DNA"/>
</dbReference>